<dbReference type="EC" id="2.5.1.55" evidence="5"/>
<dbReference type="GO" id="GO:0005737">
    <property type="term" value="C:cytoplasm"/>
    <property type="evidence" value="ECO:0007669"/>
    <property type="project" value="UniProtKB-SubCell"/>
</dbReference>
<reference evidence="10 11" key="1">
    <citation type="journal article" date="2015" name="Microbiome">
        <title>Genomic resolution of linkages in carbon, nitrogen, and sulfur cycling among widespread estuary sediment bacteria.</title>
        <authorList>
            <person name="Baker B.J."/>
            <person name="Lazar C.S."/>
            <person name="Teske A.P."/>
            <person name="Dick G.J."/>
        </authorList>
    </citation>
    <scope>NUCLEOTIDE SEQUENCE [LARGE SCALE GENOMIC DNA]</scope>
    <source>
        <strain evidence="10">DG_26</strain>
    </source>
</reference>
<sequence length="274" mass="29890">MKVVEVGNIKIGGGNPLVLIAGPCVIESEEIAFRTADEVLRIADKLGIPFIYKSSYKKDNRSSAEAYSGPELEEGLRILGAIKRKLRIPVLSDVHCKTEVERAAEVLDIIQIPAYLSQQTGLALKVGETGKPVNVKKGQFTAPQDMTNVVRKIEHTGNHNILLTERGSCFGYRELVVDMRSFPIMRSLGYPVVFDVTHTVRLYGTPSSNPSGGQPQFIPHLARAGVACGCDAIFIETHPNVRDAKCDAASMLPLAELPDLLSNLIEIDGLVRKD</sequence>
<dbReference type="UniPathway" id="UPA00357">
    <property type="reaction ID" value="UER00474"/>
</dbReference>
<comment type="catalytic activity">
    <reaction evidence="8">
        <text>D-arabinose 5-phosphate + phosphoenolpyruvate + H2O = 3-deoxy-alpha-D-manno-2-octulosonate-8-phosphate + phosphate</text>
        <dbReference type="Rhea" id="RHEA:14053"/>
        <dbReference type="ChEBI" id="CHEBI:15377"/>
        <dbReference type="ChEBI" id="CHEBI:43474"/>
        <dbReference type="ChEBI" id="CHEBI:57693"/>
        <dbReference type="ChEBI" id="CHEBI:58702"/>
        <dbReference type="ChEBI" id="CHEBI:85985"/>
        <dbReference type="EC" id="2.5.1.55"/>
    </reaction>
</comment>
<dbReference type="UniPathway" id="UPA00030"/>
<dbReference type="InterPro" id="IPR013785">
    <property type="entry name" value="Aldolase_TIM"/>
</dbReference>
<evidence type="ECO:0000256" key="3">
    <source>
        <dbReference type="ARBA" id="ARBA00004845"/>
    </source>
</evidence>
<dbReference type="GO" id="GO:0009103">
    <property type="term" value="P:lipopolysaccharide biosynthetic process"/>
    <property type="evidence" value="ECO:0007669"/>
    <property type="project" value="UniProtKB-UniPathway"/>
</dbReference>
<feature type="domain" description="DAHP synthetase I/KDSA" evidence="9">
    <location>
        <begin position="8"/>
        <end position="268"/>
    </location>
</feature>
<keyword evidence="7" id="KW-0808">Transferase</keyword>
<dbReference type="Proteomes" id="UP000051124">
    <property type="component" value="Unassembled WGS sequence"/>
</dbReference>
<evidence type="ECO:0000256" key="8">
    <source>
        <dbReference type="ARBA" id="ARBA00049112"/>
    </source>
</evidence>
<dbReference type="NCBIfam" id="NF003543">
    <property type="entry name" value="PRK05198.1"/>
    <property type="match status" value="1"/>
</dbReference>
<dbReference type="InterPro" id="IPR006218">
    <property type="entry name" value="DAHP1/KDSA"/>
</dbReference>
<evidence type="ECO:0000256" key="2">
    <source>
        <dbReference type="ARBA" id="ARBA00004756"/>
    </source>
</evidence>
<evidence type="ECO:0000256" key="7">
    <source>
        <dbReference type="ARBA" id="ARBA00022679"/>
    </source>
</evidence>
<dbReference type="SUPFAM" id="SSF51569">
    <property type="entry name" value="Aldolase"/>
    <property type="match status" value="1"/>
</dbReference>
<evidence type="ECO:0000313" key="10">
    <source>
        <dbReference type="EMBL" id="KPJ48760.1"/>
    </source>
</evidence>
<evidence type="ECO:0000256" key="5">
    <source>
        <dbReference type="ARBA" id="ARBA00012693"/>
    </source>
</evidence>
<accession>A0A0S7WF43</accession>
<dbReference type="EMBL" id="LIZT01000098">
    <property type="protein sequence ID" value="KPJ48760.1"/>
    <property type="molecule type" value="Genomic_DNA"/>
</dbReference>
<dbReference type="PANTHER" id="PTHR21057">
    <property type="entry name" value="PHOSPHO-2-DEHYDRO-3-DEOXYHEPTONATE ALDOLASE"/>
    <property type="match status" value="1"/>
</dbReference>
<dbReference type="Pfam" id="PF00793">
    <property type="entry name" value="DAHP_synth_1"/>
    <property type="match status" value="1"/>
</dbReference>
<protein>
    <recommendedName>
        <fullName evidence="5">3-deoxy-8-phosphooctulonate synthase</fullName>
        <ecNumber evidence="5">2.5.1.55</ecNumber>
    </recommendedName>
</protein>
<dbReference type="NCBIfam" id="TIGR01362">
    <property type="entry name" value="KDO8P_synth"/>
    <property type="match status" value="1"/>
</dbReference>
<comment type="caution">
    <text evidence="10">The sequence shown here is derived from an EMBL/GenBank/DDBJ whole genome shotgun (WGS) entry which is preliminary data.</text>
</comment>
<dbReference type="GO" id="GO:0008676">
    <property type="term" value="F:3-deoxy-8-phosphooctulonate synthase activity"/>
    <property type="evidence" value="ECO:0007669"/>
    <property type="project" value="UniProtKB-EC"/>
</dbReference>
<comment type="subcellular location">
    <subcellularLocation>
        <location evidence="1">Cytoplasm</location>
    </subcellularLocation>
</comment>
<keyword evidence="6" id="KW-0963">Cytoplasm</keyword>
<evidence type="ECO:0000256" key="4">
    <source>
        <dbReference type="ARBA" id="ARBA00010499"/>
    </source>
</evidence>
<evidence type="ECO:0000256" key="1">
    <source>
        <dbReference type="ARBA" id="ARBA00004496"/>
    </source>
</evidence>
<comment type="pathway">
    <text evidence="2">Bacterial outer membrane biogenesis; lipopolysaccharide biosynthesis.</text>
</comment>
<evidence type="ECO:0000313" key="11">
    <source>
        <dbReference type="Proteomes" id="UP000051124"/>
    </source>
</evidence>
<name>A0A0S7WF43_UNCT6</name>
<comment type="similarity">
    <text evidence="4">Belongs to the KdsA family.</text>
</comment>
<gene>
    <name evidence="10" type="ORF">AMJ40_06930</name>
</gene>
<dbReference type="AlphaFoldDB" id="A0A0S7WF43"/>
<dbReference type="PATRIC" id="fig|1703771.3.peg.836"/>
<dbReference type="Gene3D" id="3.20.20.70">
    <property type="entry name" value="Aldolase class I"/>
    <property type="match status" value="1"/>
</dbReference>
<evidence type="ECO:0000259" key="9">
    <source>
        <dbReference type="Pfam" id="PF00793"/>
    </source>
</evidence>
<dbReference type="InterPro" id="IPR006269">
    <property type="entry name" value="KDO8P_synthase"/>
</dbReference>
<evidence type="ECO:0000256" key="6">
    <source>
        <dbReference type="ARBA" id="ARBA00022490"/>
    </source>
</evidence>
<organism evidence="10 11">
    <name type="scientific">candidate division TA06 bacterium DG_26</name>
    <dbReference type="NCBI Taxonomy" id="1703771"/>
    <lineage>
        <taxon>Bacteria</taxon>
        <taxon>Bacteria division TA06</taxon>
    </lineage>
</organism>
<proteinExistence type="inferred from homology"/>
<comment type="pathway">
    <text evidence="3">Carbohydrate biosynthesis; 3-deoxy-D-manno-octulosonate biosynthesis; 3-deoxy-D-manno-octulosonate from D-ribulose 5-phosphate: step 2/3.</text>
</comment>